<sequence length="265" mass="29125">MKLSNVVNAVVSAVVVSGLRGLTICADVSAERRLTSTDDTLWRPTVRHGARELGEGFSLGSWFKQYGLILLGPAGLGIFLVVVYYLEANMALLKNELKPYTTASGITASCCGIAFLGLLCLYCRDVSLYGTREDFLRDIVYVFRTFMLPFLLTVFALYLCFVGGYLIYFKVKPCDKCSQCSGGSGQCKDCTKKFFGCCCCCLGLEKEKKCDKCKSDSGSCRCTKCSDCVSKRKPFIAVKSVFLGVLFCVLIFVLCCGVMYAVKLF</sequence>
<name>A0AAD9LDC0_BABDI</name>
<feature type="transmembrane region" description="Helical" evidence="1">
    <location>
        <begin position="145"/>
        <end position="168"/>
    </location>
</feature>
<accession>A0AAD9LDC0</accession>
<gene>
    <name evidence="2" type="ORF">X943_002812</name>
</gene>
<reference evidence="2" key="1">
    <citation type="journal article" date="2014" name="Nucleic Acids Res.">
        <title>The evolutionary dynamics of variant antigen genes in Babesia reveal a history of genomic innovation underlying host-parasite interaction.</title>
        <authorList>
            <person name="Jackson A.P."/>
            <person name="Otto T.D."/>
            <person name="Darby A."/>
            <person name="Ramaprasad A."/>
            <person name="Xia D."/>
            <person name="Echaide I.E."/>
            <person name="Farber M."/>
            <person name="Gahlot S."/>
            <person name="Gamble J."/>
            <person name="Gupta D."/>
            <person name="Gupta Y."/>
            <person name="Jackson L."/>
            <person name="Malandrin L."/>
            <person name="Malas T.B."/>
            <person name="Moussa E."/>
            <person name="Nair M."/>
            <person name="Reid A.J."/>
            <person name="Sanders M."/>
            <person name="Sharma J."/>
            <person name="Tracey A."/>
            <person name="Quail M.A."/>
            <person name="Weir W."/>
            <person name="Wastling J.M."/>
            <person name="Hall N."/>
            <person name="Willadsen P."/>
            <person name="Lingelbach K."/>
            <person name="Shiels B."/>
            <person name="Tait A."/>
            <person name="Berriman M."/>
            <person name="Allred D.R."/>
            <person name="Pain A."/>
        </authorList>
    </citation>
    <scope>NUCLEOTIDE SEQUENCE</scope>
    <source>
        <strain evidence="2">1802A</strain>
    </source>
</reference>
<feature type="transmembrane region" description="Helical" evidence="1">
    <location>
        <begin position="241"/>
        <end position="262"/>
    </location>
</feature>
<feature type="transmembrane region" description="Helical" evidence="1">
    <location>
        <begin position="66"/>
        <end position="86"/>
    </location>
</feature>
<feature type="transmembrane region" description="Helical" evidence="1">
    <location>
        <begin position="106"/>
        <end position="124"/>
    </location>
</feature>
<evidence type="ECO:0000313" key="3">
    <source>
        <dbReference type="Proteomes" id="UP001195914"/>
    </source>
</evidence>
<keyword evidence="1" id="KW-1133">Transmembrane helix</keyword>
<keyword evidence="3" id="KW-1185">Reference proteome</keyword>
<organism evidence="2 3">
    <name type="scientific">Babesia divergens</name>
    <dbReference type="NCBI Taxonomy" id="32595"/>
    <lineage>
        <taxon>Eukaryota</taxon>
        <taxon>Sar</taxon>
        <taxon>Alveolata</taxon>
        <taxon>Apicomplexa</taxon>
        <taxon>Aconoidasida</taxon>
        <taxon>Piroplasmida</taxon>
        <taxon>Babesiidae</taxon>
        <taxon>Babesia</taxon>
    </lineage>
</organism>
<dbReference type="Proteomes" id="UP001195914">
    <property type="component" value="Unassembled WGS sequence"/>
</dbReference>
<proteinExistence type="predicted"/>
<evidence type="ECO:0000313" key="2">
    <source>
        <dbReference type="EMBL" id="KAK1932166.1"/>
    </source>
</evidence>
<keyword evidence="1" id="KW-0472">Membrane</keyword>
<protein>
    <submittedName>
        <fullName evidence="2">Uncharacterized protein</fullName>
    </submittedName>
</protein>
<evidence type="ECO:0000256" key="1">
    <source>
        <dbReference type="SAM" id="Phobius"/>
    </source>
</evidence>
<dbReference type="AlphaFoldDB" id="A0AAD9LDC0"/>
<keyword evidence="1" id="KW-0812">Transmembrane</keyword>
<reference evidence="2" key="2">
    <citation type="submission" date="2021-05" db="EMBL/GenBank/DDBJ databases">
        <authorList>
            <person name="Pain A."/>
        </authorList>
    </citation>
    <scope>NUCLEOTIDE SEQUENCE</scope>
    <source>
        <strain evidence="2">1802A</strain>
    </source>
</reference>
<comment type="caution">
    <text evidence="2">The sequence shown here is derived from an EMBL/GenBank/DDBJ whole genome shotgun (WGS) entry which is preliminary data.</text>
</comment>
<dbReference type="EMBL" id="JAHBMH010000077">
    <property type="protein sequence ID" value="KAK1932166.1"/>
    <property type="molecule type" value="Genomic_DNA"/>
</dbReference>